<comment type="subcellular location">
    <subcellularLocation>
        <location evidence="1">Cell membrane</location>
        <topology evidence="1">Single-pass membrane protein</topology>
    </subcellularLocation>
</comment>
<dbReference type="InterPro" id="IPR050131">
    <property type="entry name" value="Peptidase_S8_subtilisin-like"/>
</dbReference>
<evidence type="ECO:0000256" key="12">
    <source>
        <dbReference type="SAM" id="Phobius"/>
    </source>
</evidence>
<feature type="active site" description="Charge relay system" evidence="10">
    <location>
        <position position="67"/>
    </location>
</feature>
<feature type="transmembrane region" description="Helical" evidence="12">
    <location>
        <begin position="376"/>
        <end position="398"/>
    </location>
</feature>
<feature type="active site" description="Charge relay system" evidence="10">
    <location>
        <position position="259"/>
    </location>
</feature>
<dbReference type="RefSeq" id="WP_282516893.1">
    <property type="nucleotide sequence ID" value="NZ_JASCIR010000048.1"/>
</dbReference>
<dbReference type="InterPro" id="IPR000209">
    <property type="entry name" value="Peptidase_S8/S53_dom"/>
</dbReference>
<organism evidence="15 16">
    <name type="scientific">Streptomyces solicavernae</name>
    <dbReference type="NCBI Taxonomy" id="3043614"/>
    <lineage>
        <taxon>Bacteria</taxon>
        <taxon>Bacillati</taxon>
        <taxon>Actinomycetota</taxon>
        <taxon>Actinomycetes</taxon>
        <taxon>Kitasatosporales</taxon>
        <taxon>Streptomycetaceae</taxon>
        <taxon>Streptomyces</taxon>
    </lineage>
</organism>
<evidence type="ECO:0000256" key="1">
    <source>
        <dbReference type="ARBA" id="ARBA00004162"/>
    </source>
</evidence>
<dbReference type="GO" id="GO:0008233">
    <property type="term" value="F:peptidase activity"/>
    <property type="evidence" value="ECO:0007669"/>
    <property type="project" value="UniProtKB-KW"/>
</dbReference>
<dbReference type="InterPro" id="IPR036852">
    <property type="entry name" value="Peptidase_S8/S53_dom_sf"/>
</dbReference>
<keyword evidence="7 10" id="KW-0720">Serine protease</keyword>
<protein>
    <submittedName>
        <fullName evidence="15">Type VII secretion-associated serine protease mycosin</fullName>
    </submittedName>
</protein>
<dbReference type="InterPro" id="IPR023834">
    <property type="entry name" value="T7SS_pept_S8A_mycosin"/>
</dbReference>
<evidence type="ECO:0000256" key="8">
    <source>
        <dbReference type="ARBA" id="ARBA00022989"/>
    </source>
</evidence>
<dbReference type="PANTHER" id="PTHR43806:SF11">
    <property type="entry name" value="CEREVISIN-RELATED"/>
    <property type="match status" value="1"/>
</dbReference>
<dbReference type="SUPFAM" id="SSF52743">
    <property type="entry name" value="Subtilisin-like"/>
    <property type="match status" value="1"/>
</dbReference>
<dbReference type="Proteomes" id="UP001224661">
    <property type="component" value="Unassembled WGS sequence"/>
</dbReference>
<evidence type="ECO:0000256" key="9">
    <source>
        <dbReference type="ARBA" id="ARBA00023136"/>
    </source>
</evidence>
<evidence type="ECO:0000256" key="10">
    <source>
        <dbReference type="PROSITE-ProRule" id="PRU01240"/>
    </source>
</evidence>
<evidence type="ECO:0000256" key="13">
    <source>
        <dbReference type="SAM" id="SignalP"/>
    </source>
</evidence>
<comment type="caution">
    <text evidence="15">The sequence shown here is derived from an EMBL/GenBank/DDBJ whole genome shotgun (WGS) entry which is preliminary data.</text>
</comment>
<evidence type="ECO:0000256" key="11">
    <source>
        <dbReference type="SAM" id="MobiDB-lite"/>
    </source>
</evidence>
<keyword evidence="9 12" id="KW-0472">Membrane</keyword>
<keyword evidence="6 10" id="KW-0378">Hydrolase</keyword>
<comment type="similarity">
    <text evidence="2 10">Belongs to the peptidase S8 family.</text>
</comment>
<evidence type="ECO:0000256" key="4">
    <source>
        <dbReference type="ARBA" id="ARBA00022670"/>
    </source>
</evidence>
<gene>
    <name evidence="15" type="primary">mycP</name>
    <name evidence="15" type="ORF">QIS99_30075</name>
</gene>
<feature type="signal peptide" evidence="13">
    <location>
        <begin position="1"/>
        <end position="34"/>
    </location>
</feature>
<dbReference type="Pfam" id="PF00082">
    <property type="entry name" value="Peptidase_S8"/>
    <property type="match status" value="1"/>
</dbReference>
<accession>A0ABT6S142</accession>
<proteinExistence type="inferred from homology"/>
<evidence type="ECO:0000256" key="7">
    <source>
        <dbReference type="ARBA" id="ARBA00022825"/>
    </source>
</evidence>
<dbReference type="InterPro" id="IPR015500">
    <property type="entry name" value="Peptidase_S8_subtilisin-rel"/>
</dbReference>
<dbReference type="EMBL" id="JASCIR010000048">
    <property type="protein sequence ID" value="MDI3390408.1"/>
    <property type="molecule type" value="Genomic_DNA"/>
</dbReference>
<dbReference type="PRINTS" id="PR00723">
    <property type="entry name" value="SUBTILISIN"/>
</dbReference>
<name>A0ABT6S142_9ACTN</name>
<feature type="region of interest" description="Disordered" evidence="11">
    <location>
        <begin position="316"/>
        <end position="375"/>
    </location>
</feature>
<dbReference type="GO" id="GO:0006508">
    <property type="term" value="P:proteolysis"/>
    <property type="evidence" value="ECO:0007669"/>
    <property type="project" value="UniProtKB-KW"/>
</dbReference>
<dbReference type="PROSITE" id="PS00136">
    <property type="entry name" value="SUBTILASE_ASP"/>
    <property type="match status" value="1"/>
</dbReference>
<dbReference type="PANTHER" id="PTHR43806">
    <property type="entry name" value="PEPTIDASE S8"/>
    <property type="match status" value="1"/>
</dbReference>
<feature type="compositionally biased region" description="Low complexity" evidence="11">
    <location>
        <begin position="337"/>
        <end position="349"/>
    </location>
</feature>
<evidence type="ECO:0000256" key="6">
    <source>
        <dbReference type="ARBA" id="ARBA00022801"/>
    </source>
</evidence>
<dbReference type="Gene3D" id="3.40.50.200">
    <property type="entry name" value="Peptidase S8/S53 domain"/>
    <property type="match status" value="1"/>
</dbReference>
<dbReference type="NCBIfam" id="TIGR03921">
    <property type="entry name" value="T7SS_mycosin"/>
    <property type="match status" value="1"/>
</dbReference>
<keyword evidence="16" id="KW-1185">Reference proteome</keyword>
<sequence length="406" mass="41954">MFQSVHRRAWRRVMPRAGALALTLVGGLAPTADADDIRSRQWYLDAMRADDLWEVSTGKGVTVAVVDTGVNPDAAEIRGRVLKGKDFYSPNPDPWNDTDGHGTNMAITIAGRSSQGGLKGLAPDVKILPVKALKEEASFGALEAAAKGIRYAADTDAQIINASLGSAPSAKAQKAVDSAVKYALKKGKLVFAATGNDGQAGVEYPAAAPGVIAVGSVGSTGKISKFSDYGEQVALAAPGEDIPVHCTQTEGYCRGDGTSASTALASASAALIWSKHPDWTNNQVLRVMMQTAGHNGPVPSDYIGYGIVRPAKVLLEGKGDPGDPDVNPLLAARQKESPAPSTSPSPANKGDSKKNKDDDQSQPRQQNAAAESDGGGTLWIVAGGVAAAVAVVGAALAVRARKRRAA</sequence>
<evidence type="ECO:0000256" key="5">
    <source>
        <dbReference type="ARBA" id="ARBA00022692"/>
    </source>
</evidence>
<evidence type="ECO:0000256" key="2">
    <source>
        <dbReference type="ARBA" id="ARBA00011073"/>
    </source>
</evidence>
<keyword evidence="8 12" id="KW-1133">Transmembrane helix</keyword>
<feature type="domain" description="Peptidase S8/S53" evidence="14">
    <location>
        <begin position="58"/>
        <end position="306"/>
    </location>
</feature>
<dbReference type="PROSITE" id="PS51892">
    <property type="entry name" value="SUBTILASE"/>
    <property type="match status" value="1"/>
</dbReference>
<feature type="compositionally biased region" description="Basic and acidic residues" evidence="11">
    <location>
        <begin position="350"/>
        <end position="361"/>
    </location>
</feature>
<feature type="chain" id="PRO_5046587299" evidence="13">
    <location>
        <begin position="35"/>
        <end position="406"/>
    </location>
</feature>
<keyword evidence="4 10" id="KW-0645">Protease</keyword>
<keyword evidence="13" id="KW-0732">Signal</keyword>
<keyword evidence="5 12" id="KW-0812">Transmembrane</keyword>
<evidence type="ECO:0000313" key="15">
    <source>
        <dbReference type="EMBL" id="MDI3390408.1"/>
    </source>
</evidence>
<keyword evidence="3" id="KW-1003">Cell membrane</keyword>
<dbReference type="InterPro" id="IPR023827">
    <property type="entry name" value="Peptidase_S8_Asp-AS"/>
</dbReference>
<reference evidence="15 16" key="1">
    <citation type="submission" date="2023-05" db="EMBL/GenBank/DDBJ databases">
        <title>Draft genome sequence of Streptomyces sp. B-S-A8 isolated from a cave soil in Thailand.</title>
        <authorList>
            <person name="Chamroensaksri N."/>
            <person name="Muangham S."/>
        </authorList>
    </citation>
    <scope>NUCLEOTIDE SEQUENCE [LARGE SCALE GENOMIC DNA]</scope>
    <source>
        <strain evidence="15 16">B-S-A8</strain>
    </source>
</reference>
<evidence type="ECO:0000313" key="16">
    <source>
        <dbReference type="Proteomes" id="UP001224661"/>
    </source>
</evidence>
<evidence type="ECO:0000256" key="3">
    <source>
        <dbReference type="ARBA" id="ARBA00022475"/>
    </source>
</evidence>
<feature type="active site" description="Charge relay system" evidence="10">
    <location>
        <position position="101"/>
    </location>
</feature>
<evidence type="ECO:0000259" key="14">
    <source>
        <dbReference type="Pfam" id="PF00082"/>
    </source>
</evidence>